<reference evidence="2" key="2">
    <citation type="submission" date="2020-11" db="EMBL/GenBank/DDBJ databases">
        <authorList>
            <person name="McCartney M.A."/>
            <person name="Auch B."/>
            <person name="Kono T."/>
            <person name="Mallez S."/>
            <person name="Becker A."/>
            <person name="Gohl D.M."/>
            <person name="Silverstein K.A.T."/>
            <person name="Koren S."/>
            <person name="Bechman K.B."/>
            <person name="Herman A."/>
            <person name="Abrahante J.E."/>
            <person name="Garbe J."/>
        </authorList>
    </citation>
    <scope>NUCLEOTIDE SEQUENCE</scope>
    <source>
        <strain evidence="2">Duluth1</strain>
        <tissue evidence="2">Whole animal</tissue>
    </source>
</reference>
<proteinExistence type="predicted"/>
<dbReference type="EMBL" id="JAIWYP010000006">
    <property type="protein sequence ID" value="KAH3813406.1"/>
    <property type="molecule type" value="Genomic_DNA"/>
</dbReference>
<name>A0A9D4GA41_DREPO</name>
<evidence type="ECO:0000256" key="1">
    <source>
        <dbReference type="SAM" id="MobiDB-lite"/>
    </source>
</evidence>
<feature type="compositionally biased region" description="Basic and acidic residues" evidence="1">
    <location>
        <begin position="83"/>
        <end position="97"/>
    </location>
</feature>
<comment type="caution">
    <text evidence="2">The sequence shown here is derived from an EMBL/GenBank/DDBJ whole genome shotgun (WGS) entry which is preliminary data.</text>
</comment>
<accession>A0A9D4GA41</accession>
<keyword evidence="3" id="KW-1185">Reference proteome</keyword>
<dbReference type="Proteomes" id="UP000828390">
    <property type="component" value="Unassembled WGS sequence"/>
</dbReference>
<feature type="region of interest" description="Disordered" evidence="1">
    <location>
        <begin position="79"/>
        <end position="109"/>
    </location>
</feature>
<sequence length="460" mass="51245">MAVASSKVALHLYLNNPHGLLAATIPNYVLVNGNAGLASVQAIVRSNPIPEEASGVDSESVVSVVRKANVVKFGEALPPIPDFNERSNQKTLSKEKLPSNSSKGAEINSFELNTPLPEVKRAVGMVPKLPPYKQSQSGRSSGATGEISPRGGDGQTVPSLGFSWSLNLDKRSQPEVRQKPPPPSLLEKLGRLKVGEPIGIVKLKRNKNHPAIYQVSKMSLQDKDGSQRKMSERLHEWLDEYTEVSQKQQAYLQRIHALRRGLEQRQDQHVLETVGRMRNGPRYKHRRKYPLYSLTRMEEAATNQGPSPFPNRPCISHNDSLKQSGGDGSGYKGTLSKIKIVPRAKPRKLEPIVKPGNADVYEKLLMNSNSKPHGDTPRPDMSKMKTEYETFESIARRNHLNLTHFYNSSLSHRRLHRRKPVAMSTVTMIDESPEETEQTTQFITDIAAKKHMLKTGKGTV</sequence>
<reference evidence="2" key="1">
    <citation type="journal article" date="2019" name="bioRxiv">
        <title>The Genome of the Zebra Mussel, Dreissena polymorpha: A Resource for Invasive Species Research.</title>
        <authorList>
            <person name="McCartney M.A."/>
            <person name="Auch B."/>
            <person name="Kono T."/>
            <person name="Mallez S."/>
            <person name="Zhang Y."/>
            <person name="Obille A."/>
            <person name="Becker A."/>
            <person name="Abrahante J.E."/>
            <person name="Garbe J."/>
            <person name="Badalamenti J.P."/>
            <person name="Herman A."/>
            <person name="Mangelson H."/>
            <person name="Liachko I."/>
            <person name="Sullivan S."/>
            <person name="Sone E.D."/>
            <person name="Koren S."/>
            <person name="Silverstein K.A.T."/>
            <person name="Beckman K.B."/>
            <person name="Gohl D.M."/>
        </authorList>
    </citation>
    <scope>NUCLEOTIDE SEQUENCE</scope>
    <source>
        <strain evidence="2">Duluth1</strain>
        <tissue evidence="2">Whole animal</tissue>
    </source>
</reference>
<gene>
    <name evidence="2" type="ORF">DPMN_141862</name>
</gene>
<organism evidence="2 3">
    <name type="scientific">Dreissena polymorpha</name>
    <name type="common">Zebra mussel</name>
    <name type="synonym">Mytilus polymorpha</name>
    <dbReference type="NCBI Taxonomy" id="45954"/>
    <lineage>
        <taxon>Eukaryota</taxon>
        <taxon>Metazoa</taxon>
        <taxon>Spiralia</taxon>
        <taxon>Lophotrochozoa</taxon>
        <taxon>Mollusca</taxon>
        <taxon>Bivalvia</taxon>
        <taxon>Autobranchia</taxon>
        <taxon>Heteroconchia</taxon>
        <taxon>Euheterodonta</taxon>
        <taxon>Imparidentia</taxon>
        <taxon>Neoheterodontei</taxon>
        <taxon>Myida</taxon>
        <taxon>Dreissenoidea</taxon>
        <taxon>Dreissenidae</taxon>
        <taxon>Dreissena</taxon>
    </lineage>
</organism>
<evidence type="ECO:0000313" key="2">
    <source>
        <dbReference type="EMBL" id="KAH3813406.1"/>
    </source>
</evidence>
<feature type="region of interest" description="Disordered" evidence="1">
    <location>
        <begin position="128"/>
        <end position="162"/>
    </location>
</feature>
<protein>
    <submittedName>
        <fullName evidence="2">Uncharacterized protein</fullName>
    </submittedName>
</protein>
<dbReference type="AlphaFoldDB" id="A0A9D4GA41"/>
<dbReference type="OrthoDB" id="6153355at2759"/>
<evidence type="ECO:0000313" key="3">
    <source>
        <dbReference type="Proteomes" id="UP000828390"/>
    </source>
</evidence>
<feature type="compositionally biased region" description="Polar residues" evidence="1">
    <location>
        <begin position="133"/>
        <end position="143"/>
    </location>
</feature>